<gene>
    <name evidence="2" type="ORF">WNY77_07010</name>
</gene>
<comment type="caution">
    <text evidence="2">The sequence shown here is derived from an EMBL/GenBank/DDBJ whole genome shotgun (WGS) entry which is preliminary data.</text>
</comment>
<evidence type="ECO:0000313" key="2">
    <source>
        <dbReference type="EMBL" id="MEM5497138.1"/>
    </source>
</evidence>
<dbReference type="CDD" id="cd00761">
    <property type="entry name" value="Glyco_tranf_GTA_type"/>
    <property type="match status" value="1"/>
</dbReference>
<keyword evidence="2" id="KW-0328">Glycosyltransferase</keyword>
<dbReference type="Proteomes" id="UP001461163">
    <property type="component" value="Unassembled WGS sequence"/>
</dbReference>
<dbReference type="Gene3D" id="3.90.550.10">
    <property type="entry name" value="Spore Coat Polysaccharide Biosynthesis Protein SpsA, Chain A"/>
    <property type="match status" value="1"/>
</dbReference>
<dbReference type="GO" id="GO:0016757">
    <property type="term" value="F:glycosyltransferase activity"/>
    <property type="evidence" value="ECO:0007669"/>
    <property type="project" value="UniProtKB-KW"/>
</dbReference>
<reference evidence="2 3" key="1">
    <citation type="submission" date="2024-03" db="EMBL/GenBank/DDBJ databases">
        <title>Community enrichment and isolation of bacterial strains for fucoidan degradation.</title>
        <authorList>
            <person name="Sichert A."/>
        </authorList>
    </citation>
    <scope>NUCLEOTIDE SEQUENCE [LARGE SCALE GENOMIC DNA]</scope>
    <source>
        <strain evidence="2 3">AS12</strain>
    </source>
</reference>
<dbReference type="Pfam" id="PF00535">
    <property type="entry name" value="Glycos_transf_2"/>
    <property type="match status" value="1"/>
</dbReference>
<dbReference type="PANTHER" id="PTHR43685:SF2">
    <property type="entry name" value="GLYCOSYLTRANSFERASE 2-LIKE DOMAIN-CONTAINING PROTEIN"/>
    <property type="match status" value="1"/>
</dbReference>
<name>A0ABU9STC6_9ALTE</name>
<accession>A0ABU9STC6</accession>
<evidence type="ECO:0000313" key="3">
    <source>
        <dbReference type="Proteomes" id="UP001461163"/>
    </source>
</evidence>
<dbReference type="EC" id="2.4.-.-" evidence="2"/>
<keyword evidence="2" id="KW-0808">Transferase</keyword>
<evidence type="ECO:0000259" key="1">
    <source>
        <dbReference type="Pfam" id="PF00535"/>
    </source>
</evidence>
<dbReference type="EMBL" id="JBBMQS010000003">
    <property type="protein sequence ID" value="MEM5497138.1"/>
    <property type="molecule type" value="Genomic_DNA"/>
</dbReference>
<dbReference type="RefSeq" id="WP_342881287.1">
    <property type="nucleotide sequence ID" value="NZ_JBBMQS010000003.1"/>
</dbReference>
<dbReference type="InterPro" id="IPR001173">
    <property type="entry name" value="Glyco_trans_2-like"/>
</dbReference>
<dbReference type="SUPFAM" id="SSF53448">
    <property type="entry name" value="Nucleotide-diphospho-sugar transferases"/>
    <property type="match status" value="1"/>
</dbReference>
<keyword evidence="3" id="KW-1185">Reference proteome</keyword>
<feature type="domain" description="Glycosyltransferase 2-like" evidence="1">
    <location>
        <begin position="21"/>
        <end position="130"/>
    </location>
</feature>
<proteinExistence type="predicted"/>
<dbReference type="InterPro" id="IPR029044">
    <property type="entry name" value="Nucleotide-diphossugar_trans"/>
</dbReference>
<sequence length="418" mass="47360">MLAQMAVLLLLLPLSNMLLFSVVIPVFNREQSLENALQSVIKQSFQNFEVLIVDDGSEPVIANKIKQLIVNFQDQRLKLLRHKINKNGAAARNTGIGAASGQYVCFLDSDDIWLPNKLELVFNCINTQNPSDYFLIHHQYRNSKNGVLAEALPKISKGSYESVAHYSFVTNDVGGIQSSTICVPIELAKRCLFDERFSGHQDWDFALQVGAFTRHFYFISEPLTIRNKDSDYGVADGLSWQYSLWFYTQRASYFDNDSALHYFKRVVLRKAVFGLGILAVIKNKLLMRILLTKPYATSKVLVSFIELVFQQQRRVRQVDLACKRRNVKSLMIWGANDYAKSLILGVNENLKVLRVIDSKALNSQVKIHGIDVTPLTSISKEELSEADALVLATDNHQESMKKDLSDICPTLLSKIIEY</sequence>
<dbReference type="InterPro" id="IPR050834">
    <property type="entry name" value="Glycosyltransf_2"/>
</dbReference>
<protein>
    <submittedName>
        <fullName evidence="2">Glycosyltransferase family 2 protein</fullName>
        <ecNumber evidence="2">2.4.-.-</ecNumber>
    </submittedName>
</protein>
<organism evidence="2 3">
    <name type="scientific">Paraglaciecola mesophila</name>
    <dbReference type="NCBI Taxonomy" id="197222"/>
    <lineage>
        <taxon>Bacteria</taxon>
        <taxon>Pseudomonadati</taxon>
        <taxon>Pseudomonadota</taxon>
        <taxon>Gammaproteobacteria</taxon>
        <taxon>Alteromonadales</taxon>
        <taxon>Alteromonadaceae</taxon>
        <taxon>Paraglaciecola</taxon>
    </lineage>
</organism>
<dbReference type="PANTHER" id="PTHR43685">
    <property type="entry name" value="GLYCOSYLTRANSFERASE"/>
    <property type="match status" value="1"/>
</dbReference>